<dbReference type="InterPro" id="IPR006680">
    <property type="entry name" value="Amidohydro-rel"/>
</dbReference>
<dbReference type="EMBL" id="CM010723">
    <property type="protein sequence ID" value="RZC77048.1"/>
    <property type="molecule type" value="Genomic_DNA"/>
</dbReference>
<dbReference type="GO" id="GO:0016151">
    <property type="term" value="F:nickel cation binding"/>
    <property type="evidence" value="ECO:0007669"/>
    <property type="project" value="InterPro"/>
</dbReference>
<dbReference type="InterPro" id="IPR017951">
    <property type="entry name" value="Urease_asu_c"/>
</dbReference>
<dbReference type="STRING" id="3469.A0A4Y7KXY8"/>
<dbReference type="AlphaFoldDB" id="A0A4Y7KXY8"/>
<proteinExistence type="predicted"/>
<dbReference type="Proteomes" id="UP000316621">
    <property type="component" value="Chromosome 9"/>
</dbReference>
<dbReference type="InterPro" id="IPR032466">
    <property type="entry name" value="Metal_Hydrolase"/>
</dbReference>
<gene>
    <name evidence="3" type="ORF">C5167_001211</name>
</gene>
<evidence type="ECO:0000313" key="4">
    <source>
        <dbReference type="Proteomes" id="UP000316621"/>
    </source>
</evidence>
<dbReference type="GO" id="GO:0009039">
    <property type="term" value="F:urease activity"/>
    <property type="evidence" value="ECO:0007669"/>
    <property type="project" value="InterPro"/>
</dbReference>
<dbReference type="Gene3D" id="3.20.20.140">
    <property type="entry name" value="Metal-dependent hydrolases"/>
    <property type="match status" value="1"/>
</dbReference>
<dbReference type="PANTHER" id="PTHR43440">
    <property type="entry name" value="UREASE"/>
    <property type="match status" value="1"/>
</dbReference>
<evidence type="ECO:0000256" key="1">
    <source>
        <dbReference type="PROSITE-ProRule" id="PRU00700"/>
    </source>
</evidence>
<dbReference type="Pfam" id="PF01979">
    <property type="entry name" value="Amidohydro_1"/>
    <property type="match status" value="1"/>
</dbReference>
<protein>
    <recommendedName>
        <fullName evidence="2">Urease domain-containing protein</fullName>
    </recommendedName>
</protein>
<evidence type="ECO:0000313" key="3">
    <source>
        <dbReference type="EMBL" id="RZC77048.1"/>
    </source>
</evidence>
<keyword evidence="4" id="KW-1185">Reference proteome</keyword>
<keyword evidence="1" id="KW-0378">Hydrolase</keyword>
<dbReference type="Gramene" id="RZC77048">
    <property type="protein sequence ID" value="RZC77048"/>
    <property type="gene ID" value="C5167_001211"/>
</dbReference>
<name>A0A4Y7KXY8_PAPSO</name>
<reference evidence="3 4" key="1">
    <citation type="journal article" date="2018" name="Science">
        <title>The opium poppy genome and morphinan production.</title>
        <authorList>
            <person name="Guo L."/>
            <person name="Winzer T."/>
            <person name="Yang X."/>
            <person name="Li Y."/>
            <person name="Ning Z."/>
            <person name="He Z."/>
            <person name="Teodor R."/>
            <person name="Lu Y."/>
            <person name="Bowser T.A."/>
            <person name="Graham I.A."/>
            <person name="Ye K."/>
        </authorList>
    </citation>
    <scope>NUCLEOTIDE SEQUENCE [LARGE SCALE GENOMIC DNA]</scope>
    <source>
        <strain evidence="4">cv. HN1</strain>
        <tissue evidence="3">Leaves</tissue>
    </source>
</reference>
<feature type="domain" description="Urease" evidence="2">
    <location>
        <begin position="1"/>
        <end position="58"/>
    </location>
</feature>
<comment type="caution">
    <text evidence="1">Lacks conserved residue(s) required for the propagation of feature annotation.</text>
</comment>
<dbReference type="SUPFAM" id="SSF51556">
    <property type="entry name" value="Metallo-dependent hydrolases"/>
    <property type="match status" value="1"/>
</dbReference>
<dbReference type="PROSITE" id="PS51368">
    <property type="entry name" value="UREASE_3"/>
    <property type="match status" value="1"/>
</dbReference>
<evidence type="ECO:0000259" key="2">
    <source>
        <dbReference type="PROSITE" id="PS51368"/>
    </source>
</evidence>
<dbReference type="InterPro" id="IPR050112">
    <property type="entry name" value="Urease_alpha_subunit"/>
</dbReference>
<sequence>MVSHHLDKNILEDVSSAESRIRAETIAAEDILRDLGAISIISSDSQAMGRIGEVMQRTRAEGDTTMMEIIVIGN</sequence>
<dbReference type="PANTHER" id="PTHR43440:SF1">
    <property type="entry name" value="UREASE"/>
    <property type="match status" value="1"/>
</dbReference>
<feature type="active site" description="Proton donor" evidence="1">
    <location>
        <position position="4"/>
    </location>
</feature>
<organism evidence="3 4">
    <name type="scientific">Papaver somniferum</name>
    <name type="common">Opium poppy</name>
    <dbReference type="NCBI Taxonomy" id="3469"/>
    <lineage>
        <taxon>Eukaryota</taxon>
        <taxon>Viridiplantae</taxon>
        <taxon>Streptophyta</taxon>
        <taxon>Embryophyta</taxon>
        <taxon>Tracheophyta</taxon>
        <taxon>Spermatophyta</taxon>
        <taxon>Magnoliopsida</taxon>
        <taxon>Ranunculales</taxon>
        <taxon>Papaveraceae</taxon>
        <taxon>Papaveroideae</taxon>
        <taxon>Papaver</taxon>
    </lineage>
</organism>
<accession>A0A4Y7KXY8</accession>